<reference evidence="2 3" key="1">
    <citation type="submission" date="2024-03" db="EMBL/GenBank/DDBJ databases">
        <title>Community enrichment and isolation of bacterial strains for fucoidan degradation.</title>
        <authorList>
            <person name="Sichert A."/>
        </authorList>
    </citation>
    <scope>NUCLEOTIDE SEQUENCE [LARGE SCALE GENOMIC DNA]</scope>
    <source>
        <strain evidence="2 3">AS12</strain>
    </source>
</reference>
<keyword evidence="2" id="KW-0378">Hydrolase</keyword>
<dbReference type="EMBL" id="JBBMQS010000002">
    <property type="protein sequence ID" value="MEM5496857.1"/>
    <property type="molecule type" value="Genomic_DNA"/>
</dbReference>
<accession>A0ABU9SSM2</accession>
<dbReference type="RefSeq" id="WP_039986281.1">
    <property type="nucleotide sequence ID" value="NZ_JBBMQS010000002.1"/>
</dbReference>
<dbReference type="PANTHER" id="PTHR38773:SF1">
    <property type="entry name" value="PROTEIN SPRT"/>
    <property type="match status" value="1"/>
</dbReference>
<organism evidence="2 3">
    <name type="scientific">Paraglaciecola mesophila</name>
    <dbReference type="NCBI Taxonomy" id="197222"/>
    <lineage>
        <taxon>Bacteria</taxon>
        <taxon>Pseudomonadati</taxon>
        <taxon>Pseudomonadota</taxon>
        <taxon>Gammaproteobacteria</taxon>
        <taxon>Alteromonadales</taxon>
        <taxon>Alteromonadaceae</taxon>
        <taxon>Paraglaciecola</taxon>
    </lineage>
</organism>
<dbReference type="NCBIfam" id="NF003421">
    <property type="entry name" value="PRK04860.1"/>
    <property type="match status" value="1"/>
</dbReference>
<evidence type="ECO:0000259" key="1">
    <source>
        <dbReference type="SMART" id="SM00731"/>
    </source>
</evidence>
<evidence type="ECO:0000313" key="3">
    <source>
        <dbReference type="Proteomes" id="UP001461163"/>
    </source>
</evidence>
<gene>
    <name evidence="2" type="ORF">WNY77_05570</name>
</gene>
<comment type="caution">
    <text evidence="2">The sequence shown here is derived from an EMBL/GenBank/DDBJ whole genome shotgun (WGS) entry which is preliminary data.</text>
</comment>
<dbReference type="Proteomes" id="UP001461163">
    <property type="component" value="Unassembled WGS sequence"/>
</dbReference>
<keyword evidence="2" id="KW-0482">Metalloprotease</keyword>
<feature type="domain" description="SprT-like" evidence="1">
    <location>
        <begin position="22"/>
        <end position="171"/>
    </location>
</feature>
<name>A0ABU9SSM2_9ALTE</name>
<protein>
    <submittedName>
        <fullName evidence="2">SprT family zinc-dependent metalloprotease</fullName>
    </submittedName>
</protein>
<evidence type="ECO:0000313" key="2">
    <source>
        <dbReference type="EMBL" id="MEM5496857.1"/>
    </source>
</evidence>
<dbReference type="GO" id="GO:0008237">
    <property type="term" value="F:metallopeptidase activity"/>
    <property type="evidence" value="ECO:0007669"/>
    <property type="project" value="UniProtKB-KW"/>
</dbReference>
<keyword evidence="2" id="KW-0645">Protease</keyword>
<dbReference type="Pfam" id="PF10263">
    <property type="entry name" value="SprT-like"/>
    <property type="match status" value="1"/>
</dbReference>
<sequence length="176" mass="20201">MNTASIPTPPLSQIDMQSNVAERVRICMEQANTQLQSNLAMPKIRFNQRGKIAGCARLQSNELRFNQVLLADNYTTFINEVVPHEVAHLVAFNLYGRVKPHGKEWQGIMQQIFGLTGHTYHQMDVTKVSGKRFSYRCACGEVQLSIRRHNKVERRQQQYICRRCHNVLICAETKSA</sequence>
<dbReference type="PANTHER" id="PTHR38773">
    <property type="entry name" value="PROTEIN SPRT"/>
    <property type="match status" value="1"/>
</dbReference>
<dbReference type="InterPro" id="IPR006640">
    <property type="entry name" value="SprT-like_domain"/>
</dbReference>
<proteinExistence type="predicted"/>
<dbReference type="SMART" id="SM00731">
    <property type="entry name" value="SprT"/>
    <property type="match status" value="1"/>
</dbReference>
<keyword evidence="3" id="KW-1185">Reference proteome</keyword>